<organism evidence="2 3">
    <name type="scientific">Xylaria arbuscula</name>
    <dbReference type="NCBI Taxonomy" id="114810"/>
    <lineage>
        <taxon>Eukaryota</taxon>
        <taxon>Fungi</taxon>
        <taxon>Dikarya</taxon>
        <taxon>Ascomycota</taxon>
        <taxon>Pezizomycotina</taxon>
        <taxon>Sordariomycetes</taxon>
        <taxon>Xylariomycetidae</taxon>
        <taxon>Xylariales</taxon>
        <taxon>Xylariaceae</taxon>
        <taxon>Xylaria</taxon>
    </lineage>
</organism>
<sequence>MRNYDNALDLIKSGNHKDLYSNPFTIINPQDEDKLRAVDLEASVTTSQAEPSGSETTGPLSYNQTATQAGGSSSSFKRPRTGNSPILDEIINKILLE</sequence>
<evidence type="ECO:0000256" key="1">
    <source>
        <dbReference type="SAM" id="MobiDB-lite"/>
    </source>
</evidence>
<gene>
    <name evidence="2" type="ORF">NPX13_g7125</name>
</gene>
<proteinExistence type="predicted"/>
<dbReference type="AlphaFoldDB" id="A0A9W8TLH3"/>
<reference evidence="2" key="1">
    <citation type="submission" date="2022-07" db="EMBL/GenBank/DDBJ databases">
        <title>Genome Sequence of Xylaria arbuscula.</title>
        <authorList>
            <person name="Buettner E."/>
        </authorList>
    </citation>
    <scope>NUCLEOTIDE SEQUENCE</scope>
    <source>
        <strain evidence="2">VT107</strain>
    </source>
</reference>
<dbReference type="Proteomes" id="UP001148614">
    <property type="component" value="Unassembled WGS sequence"/>
</dbReference>
<protein>
    <submittedName>
        <fullName evidence="2">Uncharacterized protein</fullName>
    </submittedName>
</protein>
<feature type="region of interest" description="Disordered" evidence="1">
    <location>
        <begin position="42"/>
        <end position="84"/>
    </location>
</feature>
<feature type="compositionally biased region" description="Polar residues" evidence="1">
    <location>
        <begin position="43"/>
        <end position="84"/>
    </location>
</feature>
<evidence type="ECO:0000313" key="2">
    <source>
        <dbReference type="EMBL" id="KAJ3566451.1"/>
    </source>
</evidence>
<evidence type="ECO:0000313" key="3">
    <source>
        <dbReference type="Proteomes" id="UP001148614"/>
    </source>
</evidence>
<comment type="caution">
    <text evidence="2">The sequence shown here is derived from an EMBL/GenBank/DDBJ whole genome shotgun (WGS) entry which is preliminary data.</text>
</comment>
<keyword evidence="3" id="KW-1185">Reference proteome</keyword>
<accession>A0A9W8TLH3</accession>
<name>A0A9W8TLH3_9PEZI</name>
<dbReference type="EMBL" id="JANPWZ010001355">
    <property type="protein sequence ID" value="KAJ3566451.1"/>
    <property type="molecule type" value="Genomic_DNA"/>
</dbReference>